<evidence type="ECO:0000313" key="5">
    <source>
        <dbReference type="Proteomes" id="UP000275408"/>
    </source>
</evidence>
<dbReference type="STRING" id="46731.A0A3M6U6Z0"/>
<keyword evidence="1" id="KW-0479">Metal-binding</keyword>
<evidence type="ECO:0000256" key="2">
    <source>
        <dbReference type="SAM" id="MobiDB-lite"/>
    </source>
</evidence>
<dbReference type="OrthoDB" id="6354171at2759"/>
<dbReference type="EMBL" id="RCHS01002146">
    <property type="protein sequence ID" value="RMX49381.1"/>
    <property type="molecule type" value="Genomic_DNA"/>
</dbReference>
<dbReference type="GO" id="GO:0000976">
    <property type="term" value="F:transcription cis-regulatory region binding"/>
    <property type="evidence" value="ECO:0007669"/>
    <property type="project" value="InterPro"/>
</dbReference>
<dbReference type="Gene3D" id="3.30.160.60">
    <property type="entry name" value="Classic Zinc Finger"/>
    <property type="match status" value="1"/>
</dbReference>
<sequence length="644" mass="70226">MRYILSNPKSTPCWKPTCAETSPVRHIGDRGFYRVWFGSSPVPPQLSKTKNMATLVEEVCPSVEALTRREDAASFPCPTEGCSREFQNRPCLRMHLIKTHGIAPNGKEKKLFTRGQGKSQVEKHFYCPVQHCVRGQGTKRPFPRMSQLKQHYMTVHAEKTNVCSKCGKGFGLPEACKRHEVKCGQLFTCSCGCPYTTMEALLTHARRQMHKVPEEYKTKAASAKSSGPAPAFAVLVVKPATSIPCVRIDSGKKHGPGNQTAKLQPILPKPGPVTNLETGRGSCSSSRKRAVNKSVQTQPPYDVHSMCTQTPSRPVNMDQGCDSYTQTPPPIASQQFQFNNVDGNLGIGFNNQSSVGTQVAMLTNHCDFGVGTDESFLAQLGLGGSRSSQPFGFAERIPQDSQVQPLPPFSSFVTGQQRPGFVSTNENSMQTLTIDPLCLNIQTQTNITSSDFGLCDLRPLTSSQTQTSGLEQVPLEDNETQTLISLLGIDANSSIDSGTQTQNLLNDLFDSQDIELTESQTQTWFNDYSTVTSPALENSGQEFVYKTLEDLVDIHTQTSIVMSDFTELADDTVLANSQTQTLQSDLGCSSLLSSSVQTDSRCSHASRTFEQFGSGSVTSTGCQTQTCSSVVDHNCPTSSVETQT</sequence>
<dbReference type="GO" id="GO:0045944">
    <property type="term" value="P:positive regulation of transcription by RNA polymerase II"/>
    <property type="evidence" value="ECO:0007669"/>
    <property type="project" value="InterPro"/>
</dbReference>
<feature type="compositionally biased region" description="Polar residues" evidence="2">
    <location>
        <begin position="275"/>
        <end position="285"/>
    </location>
</feature>
<dbReference type="PANTHER" id="PTHR46664">
    <property type="entry name" value="ATM INTERACTOR"/>
    <property type="match status" value="1"/>
</dbReference>
<dbReference type="InterPro" id="IPR055303">
    <property type="entry name" value="ATMIN"/>
</dbReference>
<dbReference type="Pfam" id="PF24757">
    <property type="entry name" value="C2H2_ASCIZ"/>
    <property type="match status" value="1"/>
</dbReference>
<evidence type="ECO:0000256" key="1">
    <source>
        <dbReference type="PROSITE-ProRule" id="PRU00042"/>
    </source>
</evidence>
<comment type="caution">
    <text evidence="4">The sequence shown here is derived from an EMBL/GenBank/DDBJ whole genome shotgun (WGS) entry which is preliminary data.</text>
</comment>
<dbReference type="InterPro" id="IPR013087">
    <property type="entry name" value="Znf_C2H2_type"/>
</dbReference>
<feature type="domain" description="C2H2-type" evidence="3">
    <location>
        <begin position="75"/>
        <end position="100"/>
    </location>
</feature>
<dbReference type="SMART" id="SM00355">
    <property type="entry name" value="ZnF_C2H2"/>
    <property type="match status" value="4"/>
</dbReference>
<dbReference type="InterPro" id="IPR056380">
    <property type="entry name" value="Znf_C2H2_ASCIZ_4th"/>
</dbReference>
<dbReference type="InterPro" id="IPR056545">
    <property type="entry name" value="C2H2_ASCIZ_1st_2nd"/>
</dbReference>
<reference evidence="4 5" key="1">
    <citation type="journal article" date="2018" name="Sci. Rep.">
        <title>Comparative analysis of the Pocillopora damicornis genome highlights role of immune system in coral evolution.</title>
        <authorList>
            <person name="Cunning R."/>
            <person name="Bay R.A."/>
            <person name="Gillette P."/>
            <person name="Baker A.C."/>
            <person name="Traylor-Knowles N."/>
        </authorList>
    </citation>
    <scope>NUCLEOTIDE SEQUENCE [LARGE SCALE GENOMIC DNA]</scope>
    <source>
        <strain evidence="4">RSMAS</strain>
        <tissue evidence="4">Whole animal</tissue>
    </source>
</reference>
<dbReference type="AlphaFoldDB" id="A0A3M6U6Z0"/>
<name>A0A3M6U6Z0_POCDA</name>
<dbReference type="GO" id="GO:0005634">
    <property type="term" value="C:nucleus"/>
    <property type="evidence" value="ECO:0007669"/>
    <property type="project" value="TreeGrafter"/>
</dbReference>
<accession>A0A3M6U6Z0</accession>
<organism evidence="4 5">
    <name type="scientific">Pocillopora damicornis</name>
    <name type="common">Cauliflower coral</name>
    <name type="synonym">Millepora damicornis</name>
    <dbReference type="NCBI Taxonomy" id="46731"/>
    <lineage>
        <taxon>Eukaryota</taxon>
        <taxon>Metazoa</taxon>
        <taxon>Cnidaria</taxon>
        <taxon>Anthozoa</taxon>
        <taxon>Hexacorallia</taxon>
        <taxon>Scleractinia</taxon>
        <taxon>Astrocoeniina</taxon>
        <taxon>Pocilloporidae</taxon>
        <taxon>Pocillopora</taxon>
    </lineage>
</organism>
<dbReference type="Proteomes" id="UP000275408">
    <property type="component" value="Unassembled WGS sequence"/>
</dbReference>
<evidence type="ECO:0000259" key="3">
    <source>
        <dbReference type="PROSITE" id="PS50157"/>
    </source>
</evidence>
<keyword evidence="1" id="KW-0862">Zinc</keyword>
<evidence type="ECO:0000313" key="4">
    <source>
        <dbReference type="EMBL" id="RMX49381.1"/>
    </source>
</evidence>
<gene>
    <name evidence="4" type="ORF">pdam_00018217</name>
</gene>
<dbReference type="PROSITE" id="PS50157">
    <property type="entry name" value="ZINC_FINGER_C2H2_2"/>
    <property type="match status" value="1"/>
</dbReference>
<feature type="region of interest" description="Disordered" evidence="2">
    <location>
        <begin position="248"/>
        <end position="303"/>
    </location>
</feature>
<keyword evidence="1" id="KW-0863">Zinc-finger</keyword>
<dbReference type="GO" id="GO:0000981">
    <property type="term" value="F:DNA-binding transcription factor activity, RNA polymerase II-specific"/>
    <property type="evidence" value="ECO:0007669"/>
    <property type="project" value="TreeGrafter"/>
</dbReference>
<proteinExistence type="predicted"/>
<protein>
    <recommendedName>
        <fullName evidence="3">C2H2-type domain-containing protein</fullName>
    </recommendedName>
</protein>
<dbReference type="GO" id="GO:0008270">
    <property type="term" value="F:zinc ion binding"/>
    <property type="evidence" value="ECO:0007669"/>
    <property type="project" value="UniProtKB-KW"/>
</dbReference>
<dbReference type="PROSITE" id="PS00028">
    <property type="entry name" value="ZINC_FINGER_C2H2_1"/>
    <property type="match status" value="1"/>
</dbReference>
<dbReference type="Pfam" id="PF24761">
    <property type="entry name" value="C2H2_ASCIZ_4th"/>
    <property type="match status" value="1"/>
</dbReference>
<keyword evidence="5" id="KW-1185">Reference proteome</keyword>
<dbReference type="PANTHER" id="PTHR46664:SF1">
    <property type="entry name" value="ATM INTERACTOR"/>
    <property type="match status" value="1"/>
</dbReference>